<proteinExistence type="predicted"/>
<dbReference type="Pfam" id="PF13417">
    <property type="entry name" value="GST_N_3"/>
    <property type="match status" value="1"/>
</dbReference>
<sequence>MNRLITIAISHYCEKARWALDWLKVPYVEESHAPVFHRLTTRRLGGKSVPVLVTESGVFTDSRDILHHIDAIATTERHLYPSDPQLRSQVEQLEELFDRKLGVYVRQWGYYYRIGDLEALQEMWSNGATQLEQVGVKVAFPVMRQIVKRAYDVSAASAASSLTEVRQIFELVSQRLSGDRSYLVGDKFTAADLTFAALASPVLRPKQHPIQLTQAGKPNEEMAAVIKELRKTKAGKFALRLYQEQRHNNSDQ</sequence>
<dbReference type="STRING" id="1618023.UH38_12530"/>
<dbReference type="InterPro" id="IPR004045">
    <property type="entry name" value="Glutathione_S-Trfase_N"/>
</dbReference>
<dbReference type="EMBL" id="JYON01000012">
    <property type="protein sequence ID" value="KJH71380.1"/>
    <property type="molecule type" value="Genomic_DNA"/>
</dbReference>
<dbReference type="CDD" id="cd00570">
    <property type="entry name" value="GST_N_family"/>
    <property type="match status" value="1"/>
</dbReference>
<evidence type="ECO:0000259" key="2">
    <source>
        <dbReference type="Pfam" id="PF13417"/>
    </source>
</evidence>
<keyword evidence="3" id="KW-0808">Transferase</keyword>
<dbReference type="OrthoDB" id="465590at2"/>
<comment type="caution">
    <text evidence="3">The sequence shown here is derived from an EMBL/GenBank/DDBJ whole genome shotgun (WGS) entry which is preliminary data.</text>
</comment>
<gene>
    <name evidence="3" type="ORF">UH38_12530</name>
</gene>
<protein>
    <submittedName>
        <fullName evidence="3">Glutathione S-transferase</fullName>
    </submittedName>
</protein>
<evidence type="ECO:0000313" key="3">
    <source>
        <dbReference type="EMBL" id="KJH71380.1"/>
    </source>
</evidence>
<dbReference type="InterPro" id="IPR004046">
    <property type="entry name" value="GST_C"/>
</dbReference>
<dbReference type="Proteomes" id="UP000032452">
    <property type="component" value="Unassembled WGS sequence"/>
</dbReference>
<feature type="domain" description="Glutathione S-transferase C-terminal" evidence="1">
    <location>
        <begin position="152"/>
        <end position="200"/>
    </location>
</feature>
<dbReference type="Gene3D" id="3.40.30.10">
    <property type="entry name" value="Glutaredoxin"/>
    <property type="match status" value="1"/>
</dbReference>
<keyword evidence="4" id="KW-1185">Reference proteome</keyword>
<dbReference type="SUPFAM" id="SSF47616">
    <property type="entry name" value="GST C-terminal domain-like"/>
    <property type="match status" value="1"/>
</dbReference>
<name>A0A0D8ZRN0_9CYAN</name>
<dbReference type="SUPFAM" id="SSF52833">
    <property type="entry name" value="Thioredoxin-like"/>
    <property type="match status" value="1"/>
</dbReference>
<accession>A0A0D8ZRN0</accession>
<dbReference type="RefSeq" id="WP_045055002.1">
    <property type="nucleotide sequence ID" value="NZ_CAWMDP010000050.1"/>
</dbReference>
<dbReference type="PATRIC" id="fig|1618023.3.peg.4417"/>
<dbReference type="InterPro" id="IPR036249">
    <property type="entry name" value="Thioredoxin-like_sf"/>
</dbReference>
<reference evidence="3 4" key="1">
    <citation type="submission" date="2015-02" db="EMBL/GenBank/DDBJ databases">
        <title>Draft genome of a novel marine cyanobacterium (Chroococcales) isolated from South Atlantic Ocean.</title>
        <authorList>
            <person name="Rigonato J."/>
            <person name="Alvarenga D.O."/>
            <person name="Branco L.H."/>
            <person name="Varani A.M."/>
            <person name="Brandini F.P."/>
            <person name="Fiore M.F."/>
        </authorList>
    </citation>
    <scope>NUCLEOTIDE SEQUENCE [LARGE SCALE GENOMIC DNA]</scope>
    <source>
        <strain evidence="3 4">CENA595</strain>
    </source>
</reference>
<dbReference type="InterPro" id="IPR036282">
    <property type="entry name" value="Glutathione-S-Trfase_C_sf"/>
</dbReference>
<dbReference type="AlphaFoldDB" id="A0A0D8ZRN0"/>
<dbReference type="Pfam" id="PF00043">
    <property type="entry name" value="GST_C"/>
    <property type="match status" value="1"/>
</dbReference>
<evidence type="ECO:0000259" key="1">
    <source>
        <dbReference type="Pfam" id="PF00043"/>
    </source>
</evidence>
<feature type="domain" description="GST N-terminal" evidence="2">
    <location>
        <begin position="4"/>
        <end position="73"/>
    </location>
</feature>
<organism evidence="3 4">
    <name type="scientific">Aliterella atlantica CENA595</name>
    <dbReference type="NCBI Taxonomy" id="1618023"/>
    <lineage>
        <taxon>Bacteria</taxon>
        <taxon>Bacillati</taxon>
        <taxon>Cyanobacteriota</taxon>
        <taxon>Cyanophyceae</taxon>
        <taxon>Chroococcidiopsidales</taxon>
        <taxon>Aliterellaceae</taxon>
        <taxon>Aliterella</taxon>
    </lineage>
</organism>
<dbReference type="Gene3D" id="1.20.1050.10">
    <property type="match status" value="1"/>
</dbReference>
<dbReference type="GO" id="GO:0016740">
    <property type="term" value="F:transferase activity"/>
    <property type="evidence" value="ECO:0007669"/>
    <property type="project" value="UniProtKB-KW"/>
</dbReference>
<evidence type="ECO:0000313" key="4">
    <source>
        <dbReference type="Proteomes" id="UP000032452"/>
    </source>
</evidence>